<dbReference type="GO" id="GO:0015020">
    <property type="term" value="F:glucuronosyltransferase activity"/>
    <property type="evidence" value="ECO:0007669"/>
    <property type="project" value="UniProtKB-EC"/>
</dbReference>
<proteinExistence type="inferred from homology"/>
<reference evidence="9" key="1">
    <citation type="submission" date="2020-06" db="EMBL/GenBank/DDBJ databases">
        <authorList>
            <consortium name="Wellcome Sanger Institute Data Sharing"/>
        </authorList>
    </citation>
    <scope>NUCLEOTIDE SEQUENCE [LARGE SCALE GENOMIC DNA]</scope>
</reference>
<protein>
    <recommendedName>
        <fullName evidence="8">UDP-glucuronosyltransferase</fullName>
        <ecNumber evidence="8">2.4.1.17</ecNumber>
    </recommendedName>
</protein>
<comment type="similarity">
    <text evidence="1 7">Belongs to the UDP-glycosyltransferase family.</text>
</comment>
<dbReference type="GO" id="GO:0016020">
    <property type="term" value="C:membrane"/>
    <property type="evidence" value="ECO:0007669"/>
    <property type="project" value="UniProtKB-SubCell"/>
</dbReference>
<keyword evidence="6 8" id="KW-0472">Membrane</keyword>
<dbReference type="AlphaFoldDB" id="A0A8C5HGX8"/>
<dbReference type="Ensembl" id="ENSGWIT00000048329.1">
    <property type="protein sequence ID" value="ENSGWIP00000044587.1"/>
    <property type="gene ID" value="ENSGWIG00000022177.1"/>
</dbReference>
<dbReference type="CDD" id="cd03784">
    <property type="entry name" value="GT1_Gtf-like"/>
    <property type="match status" value="1"/>
</dbReference>
<evidence type="ECO:0000256" key="1">
    <source>
        <dbReference type="ARBA" id="ARBA00009995"/>
    </source>
</evidence>
<reference evidence="9" key="3">
    <citation type="submission" date="2025-09" db="UniProtKB">
        <authorList>
            <consortium name="Ensembl"/>
        </authorList>
    </citation>
    <scope>IDENTIFICATION</scope>
</reference>
<keyword evidence="10" id="KW-1185">Reference proteome</keyword>
<evidence type="ECO:0000256" key="4">
    <source>
        <dbReference type="ARBA" id="ARBA00022692"/>
    </source>
</evidence>
<dbReference type="InterPro" id="IPR050271">
    <property type="entry name" value="UDP-glycosyltransferase"/>
</dbReference>
<comment type="subcellular location">
    <subcellularLocation>
        <location evidence="8">Membrane</location>
        <topology evidence="8">Single-pass membrane protein</topology>
    </subcellularLocation>
</comment>
<name>A0A8C5HGX8_GOUWI</name>
<sequence>IQPTFNRLCFGGKILIVPFEGSHWLNMNIMIKALHARGHTIDVVRSNKSWFIKDDSPHYKTITVPVVEAFNHDFINPILKNIFAIERGENPAVNFVSLQVQMFGALSELHRITCDMTVIMLKDKEMMDTLRARSYDLVLTDPAWGAGVLLAQALKLPLVFNVRWITSGEGHLAIAPSPLSYIPIIGSGLTDKMTFMQRLKNVLFYLMWETQDTFLIHPQYQAVCDQLLDGVSYSHLLRGADLWLMRVDYVFEFPRPTMPNVIYIGGFHIRPAKALSADLEEFLQSSGDHGFIIMSLGSMVGELPSDITNEIAAAFAKLPLKVIWKYKGERPTTLGNNTLLVDWMPQNDLLGHPKVKLFVAHGGTNGVQEAIYHGVPVVGLPVFFDQYDNLLRLKDRGAAKILSLATVDKDDNFLKAIEEVLTEPSYRENMQRLSRLHRDQPIAPLDNALFWIEFVMRHKGAAHLKAESYRMPWYSYHSVDVVLFLTGAVLLLLVTAVVFIRCLCSTLCKRKVKRD</sequence>
<keyword evidence="5 8" id="KW-1133">Transmembrane helix</keyword>
<evidence type="ECO:0000256" key="5">
    <source>
        <dbReference type="ARBA" id="ARBA00022989"/>
    </source>
</evidence>
<accession>A0A8C5HGX8</accession>
<keyword evidence="3 7" id="KW-0808">Transferase</keyword>
<dbReference type="PANTHER" id="PTHR48043:SF48">
    <property type="entry name" value="UDP GLUCURONOSYLTRANSFERASE 5 FAMILY, POLYPEPTIDE C2-RELATED"/>
    <property type="match status" value="1"/>
</dbReference>
<dbReference type="InterPro" id="IPR035595">
    <property type="entry name" value="UDP_glycos_trans_CS"/>
</dbReference>
<reference evidence="9" key="2">
    <citation type="submission" date="2025-08" db="UniProtKB">
        <authorList>
            <consortium name="Ensembl"/>
        </authorList>
    </citation>
    <scope>IDENTIFICATION</scope>
</reference>
<dbReference type="PANTHER" id="PTHR48043">
    <property type="entry name" value="EG:EG0003.4 PROTEIN-RELATED"/>
    <property type="match status" value="1"/>
</dbReference>
<feature type="transmembrane region" description="Helical" evidence="8">
    <location>
        <begin position="481"/>
        <end position="504"/>
    </location>
</feature>
<evidence type="ECO:0000256" key="2">
    <source>
        <dbReference type="ARBA" id="ARBA00022676"/>
    </source>
</evidence>
<dbReference type="InterPro" id="IPR002213">
    <property type="entry name" value="UDP_glucos_trans"/>
</dbReference>
<dbReference type="SUPFAM" id="SSF53756">
    <property type="entry name" value="UDP-Glycosyltransferase/glycogen phosphorylase"/>
    <property type="match status" value="1"/>
</dbReference>
<evidence type="ECO:0000256" key="6">
    <source>
        <dbReference type="ARBA" id="ARBA00023136"/>
    </source>
</evidence>
<dbReference type="FunFam" id="3.40.50.2000:FF:000001">
    <property type="entry name" value="UDP-glucuronosyltransferase"/>
    <property type="match status" value="1"/>
</dbReference>
<evidence type="ECO:0000313" key="10">
    <source>
        <dbReference type="Proteomes" id="UP000694680"/>
    </source>
</evidence>
<dbReference type="EC" id="2.4.1.17" evidence="8"/>
<keyword evidence="4 8" id="KW-0812">Transmembrane</keyword>
<dbReference type="Pfam" id="PF00201">
    <property type="entry name" value="UDPGT"/>
    <property type="match status" value="1"/>
</dbReference>
<dbReference type="Gene3D" id="3.40.50.2000">
    <property type="entry name" value="Glycogen Phosphorylase B"/>
    <property type="match status" value="2"/>
</dbReference>
<evidence type="ECO:0000313" key="9">
    <source>
        <dbReference type="Ensembl" id="ENSGWIP00000044587.1"/>
    </source>
</evidence>
<dbReference type="PROSITE" id="PS00375">
    <property type="entry name" value="UDPGT"/>
    <property type="match status" value="1"/>
</dbReference>
<comment type="catalytic activity">
    <reaction evidence="8">
        <text>glucuronate acceptor + UDP-alpha-D-glucuronate = acceptor beta-D-glucuronoside + UDP + H(+)</text>
        <dbReference type="Rhea" id="RHEA:21032"/>
        <dbReference type="ChEBI" id="CHEBI:15378"/>
        <dbReference type="ChEBI" id="CHEBI:58052"/>
        <dbReference type="ChEBI" id="CHEBI:58223"/>
        <dbReference type="ChEBI" id="CHEBI:132367"/>
        <dbReference type="ChEBI" id="CHEBI:132368"/>
        <dbReference type="EC" id="2.4.1.17"/>
    </reaction>
</comment>
<organism evidence="9 10">
    <name type="scientific">Gouania willdenowi</name>
    <name type="common">Blunt-snouted clingfish</name>
    <name type="synonym">Lepadogaster willdenowi</name>
    <dbReference type="NCBI Taxonomy" id="441366"/>
    <lineage>
        <taxon>Eukaryota</taxon>
        <taxon>Metazoa</taxon>
        <taxon>Chordata</taxon>
        <taxon>Craniata</taxon>
        <taxon>Vertebrata</taxon>
        <taxon>Euteleostomi</taxon>
        <taxon>Actinopterygii</taxon>
        <taxon>Neopterygii</taxon>
        <taxon>Teleostei</taxon>
        <taxon>Neoteleostei</taxon>
        <taxon>Acanthomorphata</taxon>
        <taxon>Ovalentaria</taxon>
        <taxon>Blenniimorphae</taxon>
        <taxon>Blenniiformes</taxon>
        <taxon>Gobiesocoidei</taxon>
        <taxon>Gobiesocidae</taxon>
        <taxon>Gobiesocinae</taxon>
        <taxon>Gouania</taxon>
    </lineage>
</organism>
<evidence type="ECO:0000256" key="8">
    <source>
        <dbReference type="RuleBase" id="RU362059"/>
    </source>
</evidence>
<evidence type="ECO:0000256" key="7">
    <source>
        <dbReference type="RuleBase" id="RU003718"/>
    </source>
</evidence>
<dbReference type="Proteomes" id="UP000694680">
    <property type="component" value="Chromosome 3"/>
</dbReference>
<keyword evidence="2 7" id="KW-0328">Glycosyltransferase</keyword>
<evidence type="ECO:0000256" key="3">
    <source>
        <dbReference type="ARBA" id="ARBA00022679"/>
    </source>
</evidence>